<accession>A0A843V7D4</accession>
<evidence type="ECO:0000313" key="1">
    <source>
        <dbReference type="EMBL" id="MQL87519.1"/>
    </source>
</evidence>
<comment type="caution">
    <text evidence="1">The sequence shown here is derived from an EMBL/GenBank/DDBJ whole genome shotgun (WGS) entry which is preliminary data.</text>
</comment>
<keyword evidence="2" id="KW-1185">Reference proteome</keyword>
<evidence type="ECO:0000313" key="2">
    <source>
        <dbReference type="Proteomes" id="UP000652761"/>
    </source>
</evidence>
<dbReference type="AlphaFoldDB" id="A0A843V7D4"/>
<name>A0A843V7D4_COLES</name>
<sequence>MTKEFGVPPMVFASRDGCPSLSGQCGTATTPMACQALRPLGVNADTDIPFMSFQIRSTVVSSSFFGPIFSANVYSDGGVASFED</sequence>
<proteinExistence type="predicted"/>
<dbReference type="Proteomes" id="UP000652761">
    <property type="component" value="Unassembled WGS sequence"/>
</dbReference>
<dbReference type="EMBL" id="NMUH01000984">
    <property type="protein sequence ID" value="MQL87519.1"/>
    <property type="molecule type" value="Genomic_DNA"/>
</dbReference>
<gene>
    <name evidence="1" type="ORF">Taro_020060</name>
</gene>
<organism evidence="1 2">
    <name type="scientific">Colocasia esculenta</name>
    <name type="common">Wild taro</name>
    <name type="synonym">Arum esculentum</name>
    <dbReference type="NCBI Taxonomy" id="4460"/>
    <lineage>
        <taxon>Eukaryota</taxon>
        <taxon>Viridiplantae</taxon>
        <taxon>Streptophyta</taxon>
        <taxon>Embryophyta</taxon>
        <taxon>Tracheophyta</taxon>
        <taxon>Spermatophyta</taxon>
        <taxon>Magnoliopsida</taxon>
        <taxon>Liliopsida</taxon>
        <taxon>Araceae</taxon>
        <taxon>Aroideae</taxon>
        <taxon>Colocasieae</taxon>
        <taxon>Colocasia</taxon>
    </lineage>
</organism>
<protein>
    <submittedName>
        <fullName evidence="1">Uncharacterized protein</fullName>
    </submittedName>
</protein>
<reference evidence="1" key="1">
    <citation type="submission" date="2017-07" db="EMBL/GenBank/DDBJ databases">
        <title>Taro Niue Genome Assembly and Annotation.</title>
        <authorList>
            <person name="Atibalentja N."/>
            <person name="Keating K."/>
            <person name="Fields C.J."/>
        </authorList>
    </citation>
    <scope>NUCLEOTIDE SEQUENCE</scope>
    <source>
        <strain evidence="1">Niue_2</strain>
        <tissue evidence="1">Leaf</tissue>
    </source>
</reference>